<dbReference type="InterPro" id="IPR019289">
    <property type="entry name" value="Phage_tail_E/E"/>
</dbReference>
<comment type="caution">
    <text evidence="1">The sequence shown here is derived from an EMBL/GenBank/DDBJ whole genome shotgun (WGS) entry which is preliminary data.</text>
</comment>
<reference evidence="1 2" key="1">
    <citation type="submission" date="2017-04" db="EMBL/GenBank/DDBJ databases">
        <title>Draft genome sequence of Zooshikella ganghwensis VG4 isolated from Red Sea sediments.</title>
        <authorList>
            <person name="Rehman Z."/>
            <person name="Alam I."/>
            <person name="Kamau A."/>
            <person name="Bajic V."/>
            <person name="Leiknes T."/>
        </authorList>
    </citation>
    <scope>NUCLEOTIDE SEQUENCE [LARGE SCALE GENOMIC DNA]</scope>
    <source>
        <strain evidence="1 2">VG4</strain>
    </source>
</reference>
<dbReference type="AlphaFoldDB" id="A0A4P9VU53"/>
<protein>
    <submittedName>
        <fullName evidence="1">Phage tail assembly protein</fullName>
    </submittedName>
</protein>
<evidence type="ECO:0000313" key="2">
    <source>
        <dbReference type="Proteomes" id="UP000257039"/>
    </source>
</evidence>
<dbReference type="EMBL" id="NDXW01000001">
    <property type="protein sequence ID" value="RDH45822.1"/>
    <property type="molecule type" value="Genomic_DNA"/>
</dbReference>
<sequence>MKQLFKLEYPITVNGEEIKEINFRRPTAKDMKAIEQMGGGDIEGSINLLSMLSGIDINSIENLDVNDFRKINDYMNKYFFLD</sequence>
<dbReference type="Pfam" id="PF10109">
    <property type="entry name" value="Phage_TAC_7"/>
    <property type="match status" value="1"/>
</dbReference>
<keyword evidence="2" id="KW-1185">Reference proteome</keyword>
<name>A0A4P9VU53_9GAMM</name>
<dbReference type="Proteomes" id="UP000257039">
    <property type="component" value="Unassembled WGS sequence"/>
</dbReference>
<evidence type="ECO:0000313" key="1">
    <source>
        <dbReference type="EMBL" id="RDH45822.1"/>
    </source>
</evidence>
<organism evidence="1 2">
    <name type="scientific">Zooshikella ganghwensis</name>
    <dbReference type="NCBI Taxonomy" id="202772"/>
    <lineage>
        <taxon>Bacteria</taxon>
        <taxon>Pseudomonadati</taxon>
        <taxon>Pseudomonadota</taxon>
        <taxon>Gammaproteobacteria</taxon>
        <taxon>Oceanospirillales</taxon>
        <taxon>Zooshikellaceae</taxon>
        <taxon>Zooshikella</taxon>
    </lineage>
</organism>
<dbReference type="RefSeq" id="WP_094788712.1">
    <property type="nucleotide sequence ID" value="NZ_NDXW01000001.1"/>
</dbReference>
<gene>
    <name evidence="1" type="ORF">B9G39_21535</name>
</gene>
<accession>A0A4P9VU53</accession>
<proteinExistence type="predicted"/>